<evidence type="ECO:0000313" key="12">
    <source>
        <dbReference type="EMBL" id="KAK9720058.1"/>
    </source>
</evidence>
<keyword evidence="13" id="KW-1185">Reference proteome</keyword>
<dbReference type="Proteomes" id="UP001458880">
    <property type="component" value="Unassembled WGS sequence"/>
</dbReference>
<dbReference type="AlphaFoldDB" id="A0AAW1KJ54"/>
<keyword evidence="4 11" id="KW-0812">Transmembrane</keyword>
<dbReference type="PANTHER" id="PTHR21137:SF35">
    <property type="entry name" value="ODORANT RECEPTOR 19A-RELATED"/>
    <property type="match status" value="1"/>
</dbReference>
<organism evidence="12 13">
    <name type="scientific">Popillia japonica</name>
    <name type="common">Japanese beetle</name>
    <dbReference type="NCBI Taxonomy" id="7064"/>
    <lineage>
        <taxon>Eukaryota</taxon>
        <taxon>Metazoa</taxon>
        <taxon>Ecdysozoa</taxon>
        <taxon>Arthropoda</taxon>
        <taxon>Hexapoda</taxon>
        <taxon>Insecta</taxon>
        <taxon>Pterygota</taxon>
        <taxon>Neoptera</taxon>
        <taxon>Endopterygota</taxon>
        <taxon>Coleoptera</taxon>
        <taxon>Polyphaga</taxon>
        <taxon>Scarabaeiformia</taxon>
        <taxon>Scarabaeidae</taxon>
        <taxon>Rutelinae</taxon>
        <taxon>Popillia</taxon>
    </lineage>
</organism>
<keyword evidence="8 12" id="KW-0675">Receptor</keyword>
<evidence type="ECO:0000256" key="11">
    <source>
        <dbReference type="SAM" id="Phobius"/>
    </source>
</evidence>
<evidence type="ECO:0000256" key="3">
    <source>
        <dbReference type="ARBA" id="ARBA00022606"/>
    </source>
</evidence>
<evidence type="ECO:0000256" key="8">
    <source>
        <dbReference type="ARBA" id="ARBA00023170"/>
    </source>
</evidence>
<proteinExistence type="predicted"/>
<comment type="caution">
    <text evidence="12">The sequence shown here is derived from an EMBL/GenBank/DDBJ whole genome shotgun (WGS) entry which is preliminary data.</text>
</comment>
<dbReference type="Pfam" id="PF02949">
    <property type="entry name" value="7tm_6"/>
    <property type="match status" value="1"/>
</dbReference>
<sequence>MHKKKPDTCSNKPTSQDIRVEGEERYKLQKKELRNLISKEKKKQLCEKFNDDIWGSGYKIVLREITSFPPYYFPLEKKSQTVSDAAYNMDWYNANACMAKDIKFIIMRSQVPLSYRAGPFGTMSFVFFGTILRGAYTYMTMQTDLKEK</sequence>
<feature type="region of interest" description="Disordered" evidence="10">
    <location>
        <begin position="1"/>
        <end position="21"/>
    </location>
</feature>
<keyword evidence="5" id="KW-0552">Olfaction</keyword>
<reference evidence="12 13" key="1">
    <citation type="journal article" date="2024" name="BMC Genomics">
        <title>De novo assembly and annotation of Popillia japonica's genome with initial clues to its potential as an invasive pest.</title>
        <authorList>
            <person name="Cucini C."/>
            <person name="Boschi S."/>
            <person name="Funari R."/>
            <person name="Cardaioli E."/>
            <person name="Iannotti N."/>
            <person name="Marturano G."/>
            <person name="Paoli F."/>
            <person name="Bruttini M."/>
            <person name="Carapelli A."/>
            <person name="Frati F."/>
            <person name="Nardi F."/>
        </authorList>
    </citation>
    <scope>NUCLEOTIDE SEQUENCE [LARGE SCALE GENOMIC DNA]</scope>
    <source>
        <strain evidence="12">DMR45628</strain>
    </source>
</reference>
<protein>
    <submittedName>
        <fullName evidence="12">7tm Odorant receptor</fullName>
    </submittedName>
</protein>
<dbReference type="InterPro" id="IPR004117">
    <property type="entry name" value="7tm6_olfct_rcpt"/>
</dbReference>
<feature type="compositionally biased region" description="Polar residues" evidence="10">
    <location>
        <begin position="8"/>
        <end position="17"/>
    </location>
</feature>
<keyword evidence="3" id="KW-0716">Sensory transduction</keyword>
<evidence type="ECO:0000256" key="7">
    <source>
        <dbReference type="ARBA" id="ARBA00023136"/>
    </source>
</evidence>
<dbReference type="PANTHER" id="PTHR21137">
    <property type="entry name" value="ODORANT RECEPTOR"/>
    <property type="match status" value="1"/>
</dbReference>
<dbReference type="EMBL" id="JASPKY010000214">
    <property type="protein sequence ID" value="KAK9720058.1"/>
    <property type="molecule type" value="Genomic_DNA"/>
</dbReference>
<keyword evidence="2" id="KW-1003">Cell membrane</keyword>
<name>A0AAW1KJ54_POPJA</name>
<evidence type="ECO:0000256" key="4">
    <source>
        <dbReference type="ARBA" id="ARBA00022692"/>
    </source>
</evidence>
<evidence type="ECO:0000256" key="5">
    <source>
        <dbReference type="ARBA" id="ARBA00022725"/>
    </source>
</evidence>
<keyword evidence="6 11" id="KW-1133">Transmembrane helix</keyword>
<dbReference type="GO" id="GO:0005886">
    <property type="term" value="C:plasma membrane"/>
    <property type="evidence" value="ECO:0007669"/>
    <property type="project" value="UniProtKB-SubCell"/>
</dbReference>
<keyword evidence="9" id="KW-0807">Transducer</keyword>
<dbReference type="GO" id="GO:0007165">
    <property type="term" value="P:signal transduction"/>
    <property type="evidence" value="ECO:0007669"/>
    <property type="project" value="UniProtKB-KW"/>
</dbReference>
<evidence type="ECO:0000256" key="1">
    <source>
        <dbReference type="ARBA" id="ARBA00004651"/>
    </source>
</evidence>
<dbReference type="GO" id="GO:0005549">
    <property type="term" value="F:odorant binding"/>
    <property type="evidence" value="ECO:0007669"/>
    <property type="project" value="InterPro"/>
</dbReference>
<evidence type="ECO:0000256" key="9">
    <source>
        <dbReference type="ARBA" id="ARBA00023224"/>
    </source>
</evidence>
<gene>
    <name evidence="12" type="ORF">QE152_g22322</name>
</gene>
<keyword evidence="7 11" id="KW-0472">Membrane</keyword>
<dbReference type="GO" id="GO:0004984">
    <property type="term" value="F:olfactory receptor activity"/>
    <property type="evidence" value="ECO:0007669"/>
    <property type="project" value="InterPro"/>
</dbReference>
<evidence type="ECO:0000256" key="6">
    <source>
        <dbReference type="ARBA" id="ARBA00022989"/>
    </source>
</evidence>
<comment type="subcellular location">
    <subcellularLocation>
        <location evidence="1">Cell membrane</location>
        <topology evidence="1">Multi-pass membrane protein</topology>
    </subcellularLocation>
</comment>
<evidence type="ECO:0000313" key="13">
    <source>
        <dbReference type="Proteomes" id="UP001458880"/>
    </source>
</evidence>
<evidence type="ECO:0000256" key="2">
    <source>
        <dbReference type="ARBA" id="ARBA00022475"/>
    </source>
</evidence>
<feature type="transmembrane region" description="Helical" evidence="11">
    <location>
        <begin position="113"/>
        <end position="136"/>
    </location>
</feature>
<evidence type="ECO:0000256" key="10">
    <source>
        <dbReference type="SAM" id="MobiDB-lite"/>
    </source>
</evidence>
<accession>A0AAW1KJ54</accession>